<dbReference type="PANTHER" id="PTHR12815">
    <property type="entry name" value="SORTING AND ASSEMBLY MACHINERY SAMM50 PROTEIN FAMILY MEMBER"/>
    <property type="match status" value="1"/>
</dbReference>
<name>A0A5B0X3G8_9GAMM</name>
<dbReference type="GO" id="GO:0097347">
    <property type="term" value="C:TAM protein secretion complex"/>
    <property type="evidence" value="ECO:0007669"/>
    <property type="project" value="TreeGrafter"/>
</dbReference>
<sequence>MKIRLFRALALLPLLCTPFAWAQILSVEITGIDGELRDNVMAWLGDEPITPQARSNYLHAAREKVQLGLEALGYYRADVDMDLDRRSSPWALRIEVDPGEPVRLRTVDIRIDGAGHDDAALQKLVQSTELQAGDPLNHGTYERMRRRLASLAQQRGYFDGRFTQARVEVETIGGTADVILHYDSGQRYQFGELVYDQTIIREDLLAPLLTVAEGQPYEQRKISETQAQLQRTGYFATVILRPELDQASDGAVPMNLQLFPAKRHSFDLGVGFSTDTEERVSVTWRTPKLNRHGHSQETRLQYSSVNPSGRFTYTIPMSHPLNDVLQFRARVENNEFGDLDSNQRELGVRREIRNGDWVRSYSLRGLNEAWDAQGLDRENDYLLPGFSISHRQREGPLVNPSHAFSQWYRLEGAHSDLGSDVDLLRLTANYGYIRSFGLKHRAVLGADLGAALISDRDRDQLAPSLNFFAGGSQTLRGYSYQSIGNEVTIKNDDGEDVNLVVGGDRLLTTSVEYQYIVNDSWRAAVFVDAGDAFDEGEFELNVGAGVGVHYVTQVGAIRLEVANPVTKDNPSWRVHFAIGAEF</sequence>
<evidence type="ECO:0000256" key="3">
    <source>
        <dbReference type="ARBA" id="ARBA00015419"/>
    </source>
</evidence>
<organism evidence="15 16">
    <name type="scientific">Pseudohalioglobus sediminis</name>
    <dbReference type="NCBI Taxonomy" id="2606449"/>
    <lineage>
        <taxon>Bacteria</taxon>
        <taxon>Pseudomonadati</taxon>
        <taxon>Pseudomonadota</taxon>
        <taxon>Gammaproteobacteria</taxon>
        <taxon>Cellvibrionales</taxon>
        <taxon>Halieaceae</taxon>
        <taxon>Pseudohalioglobus</taxon>
    </lineage>
</organism>
<evidence type="ECO:0000256" key="2">
    <source>
        <dbReference type="ARBA" id="ARBA00010248"/>
    </source>
</evidence>
<dbReference type="Pfam" id="PF07244">
    <property type="entry name" value="POTRA"/>
    <property type="match status" value="1"/>
</dbReference>
<dbReference type="Pfam" id="PF17243">
    <property type="entry name" value="POTRA_TamA_1"/>
    <property type="match status" value="1"/>
</dbReference>
<evidence type="ECO:0000313" key="15">
    <source>
        <dbReference type="EMBL" id="KAA1193910.1"/>
    </source>
</evidence>
<dbReference type="InterPro" id="IPR010827">
    <property type="entry name" value="BamA/TamA_POTRA"/>
</dbReference>
<comment type="similarity">
    <text evidence="2">Belongs to the TamA family.</text>
</comment>
<dbReference type="GO" id="GO:0009279">
    <property type="term" value="C:cell outer membrane"/>
    <property type="evidence" value="ECO:0007669"/>
    <property type="project" value="UniProtKB-SubCell"/>
</dbReference>
<comment type="caution">
    <text evidence="15">The sequence shown here is derived from an EMBL/GenBank/DDBJ whole genome shotgun (WGS) entry which is preliminary data.</text>
</comment>
<evidence type="ECO:0000256" key="8">
    <source>
        <dbReference type="ARBA" id="ARBA00023237"/>
    </source>
</evidence>
<evidence type="ECO:0000256" key="7">
    <source>
        <dbReference type="ARBA" id="ARBA00023136"/>
    </source>
</evidence>
<evidence type="ECO:0000259" key="13">
    <source>
        <dbReference type="Pfam" id="PF07244"/>
    </source>
</evidence>
<feature type="signal peptide" evidence="11">
    <location>
        <begin position="1"/>
        <end position="22"/>
    </location>
</feature>
<dbReference type="InterPro" id="IPR039910">
    <property type="entry name" value="D15-like"/>
</dbReference>
<evidence type="ECO:0000256" key="5">
    <source>
        <dbReference type="ARBA" id="ARBA00022692"/>
    </source>
</evidence>
<dbReference type="InterPro" id="IPR035243">
    <property type="entry name" value="TamA_POTRA_Dom_1"/>
</dbReference>
<keyword evidence="7" id="KW-0472">Membrane</keyword>
<reference evidence="15 16" key="1">
    <citation type="submission" date="2019-09" db="EMBL/GenBank/DDBJ databases">
        <authorList>
            <person name="Chen X.-Y."/>
        </authorList>
    </citation>
    <scope>NUCLEOTIDE SEQUENCE [LARGE SCALE GENOMIC DNA]</scope>
    <source>
        <strain evidence="15 16">NY5</strain>
    </source>
</reference>
<evidence type="ECO:0000256" key="4">
    <source>
        <dbReference type="ARBA" id="ARBA00022452"/>
    </source>
</evidence>
<gene>
    <name evidence="15" type="ORF">F0M18_00230</name>
</gene>
<dbReference type="InterPro" id="IPR000184">
    <property type="entry name" value="Bac_surfAg_D15"/>
</dbReference>
<comment type="subunit">
    <text evidence="10">Interacts with TamB to form the translocation and assembly module (TAM).</text>
</comment>
<dbReference type="Proteomes" id="UP000323708">
    <property type="component" value="Unassembled WGS sequence"/>
</dbReference>
<evidence type="ECO:0000313" key="16">
    <source>
        <dbReference type="Proteomes" id="UP000323708"/>
    </source>
</evidence>
<evidence type="ECO:0000256" key="1">
    <source>
        <dbReference type="ARBA" id="ARBA00004442"/>
    </source>
</evidence>
<evidence type="ECO:0000256" key="11">
    <source>
        <dbReference type="SAM" id="SignalP"/>
    </source>
</evidence>
<evidence type="ECO:0000256" key="9">
    <source>
        <dbReference type="ARBA" id="ARBA00033063"/>
    </source>
</evidence>
<keyword evidence="8" id="KW-0998">Cell outer membrane</keyword>
<accession>A0A5B0X3G8</accession>
<feature type="chain" id="PRO_5022953029" description="Translocation and assembly module subunit TamA" evidence="11">
    <location>
        <begin position="23"/>
        <end position="582"/>
    </location>
</feature>
<dbReference type="Gene3D" id="3.10.20.310">
    <property type="entry name" value="membrane protein fhac"/>
    <property type="match status" value="3"/>
</dbReference>
<evidence type="ECO:0000259" key="12">
    <source>
        <dbReference type="Pfam" id="PF01103"/>
    </source>
</evidence>
<dbReference type="Gene3D" id="2.40.160.50">
    <property type="entry name" value="membrane protein fhac: a member of the omp85/tpsb transporter family"/>
    <property type="match status" value="1"/>
</dbReference>
<dbReference type="EMBL" id="VTUX01000001">
    <property type="protein sequence ID" value="KAA1193910.1"/>
    <property type="molecule type" value="Genomic_DNA"/>
</dbReference>
<keyword evidence="16" id="KW-1185">Reference proteome</keyword>
<feature type="domain" description="Bacterial surface antigen (D15)" evidence="12">
    <location>
        <begin position="279"/>
        <end position="582"/>
    </location>
</feature>
<keyword evidence="5" id="KW-0812">Transmembrane</keyword>
<dbReference type="GO" id="GO:0009306">
    <property type="term" value="P:protein secretion"/>
    <property type="evidence" value="ECO:0007669"/>
    <property type="project" value="TreeGrafter"/>
</dbReference>
<evidence type="ECO:0000256" key="6">
    <source>
        <dbReference type="ARBA" id="ARBA00022729"/>
    </source>
</evidence>
<protein>
    <recommendedName>
        <fullName evidence="3">Translocation and assembly module subunit TamA</fullName>
    </recommendedName>
    <alternativeName>
        <fullName evidence="9">Autotransporter assembly factor TamA</fullName>
    </alternativeName>
</protein>
<keyword evidence="6 11" id="KW-0732">Signal</keyword>
<dbReference type="PANTHER" id="PTHR12815:SF47">
    <property type="entry name" value="TRANSLOCATION AND ASSEMBLY MODULE SUBUNIT TAMA"/>
    <property type="match status" value="1"/>
</dbReference>
<dbReference type="RefSeq" id="WP_149609379.1">
    <property type="nucleotide sequence ID" value="NZ_VTUX01000001.1"/>
</dbReference>
<proteinExistence type="inferred from homology"/>
<dbReference type="Pfam" id="PF01103">
    <property type="entry name" value="Omp85"/>
    <property type="match status" value="1"/>
</dbReference>
<feature type="domain" description="POTRA" evidence="13">
    <location>
        <begin position="108"/>
        <end position="172"/>
    </location>
</feature>
<comment type="subcellular location">
    <subcellularLocation>
        <location evidence="1">Cell outer membrane</location>
    </subcellularLocation>
</comment>
<keyword evidence="4" id="KW-1134">Transmembrane beta strand</keyword>
<evidence type="ECO:0000259" key="14">
    <source>
        <dbReference type="Pfam" id="PF17243"/>
    </source>
</evidence>
<feature type="domain" description="TamA POTRA" evidence="14">
    <location>
        <begin position="26"/>
        <end position="98"/>
    </location>
</feature>
<dbReference type="AlphaFoldDB" id="A0A5B0X3G8"/>
<evidence type="ECO:0000256" key="10">
    <source>
        <dbReference type="ARBA" id="ARBA00093548"/>
    </source>
</evidence>